<dbReference type="Proteomes" id="UP000244855">
    <property type="component" value="Unassembled WGS sequence"/>
</dbReference>
<keyword evidence="3" id="KW-1185">Reference proteome</keyword>
<dbReference type="EMBL" id="KZ805313">
    <property type="protein sequence ID" value="PVI05514.1"/>
    <property type="molecule type" value="Genomic_DNA"/>
</dbReference>
<proteinExistence type="predicted"/>
<reference evidence="2 3" key="1">
    <citation type="journal article" date="2018" name="Sci. Rep.">
        <title>Comparative genomics provides insights into the lifestyle and reveals functional heterogeneity of dark septate endophytic fungi.</title>
        <authorList>
            <person name="Knapp D.G."/>
            <person name="Nemeth J.B."/>
            <person name="Barry K."/>
            <person name="Hainaut M."/>
            <person name="Henrissat B."/>
            <person name="Johnson J."/>
            <person name="Kuo A."/>
            <person name="Lim J.H.P."/>
            <person name="Lipzen A."/>
            <person name="Nolan M."/>
            <person name="Ohm R.A."/>
            <person name="Tamas L."/>
            <person name="Grigoriev I.V."/>
            <person name="Spatafora J.W."/>
            <person name="Nagy L.G."/>
            <person name="Kovacs G.M."/>
        </authorList>
    </citation>
    <scope>NUCLEOTIDE SEQUENCE [LARGE SCALE GENOMIC DNA]</scope>
    <source>
        <strain evidence="2 3">DSE2036</strain>
    </source>
</reference>
<evidence type="ECO:0000256" key="1">
    <source>
        <dbReference type="SAM" id="MobiDB-lite"/>
    </source>
</evidence>
<gene>
    <name evidence="2" type="ORF">DM02DRAFT_610530</name>
</gene>
<protein>
    <submittedName>
        <fullName evidence="2">Uncharacterized protein</fullName>
    </submittedName>
</protein>
<organism evidence="2 3">
    <name type="scientific">Periconia macrospinosa</name>
    <dbReference type="NCBI Taxonomy" id="97972"/>
    <lineage>
        <taxon>Eukaryota</taxon>
        <taxon>Fungi</taxon>
        <taxon>Dikarya</taxon>
        <taxon>Ascomycota</taxon>
        <taxon>Pezizomycotina</taxon>
        <taxon>Dothideomycetes</taxon>
        <taxon>Pleosporomycetidae</taxon>
        <taxon>Pleosporales</taxon>
        <taxon>Massarineae</taxon>
        <taxon>Periconiaceae</taxon>
        <taxon>Periconia</taxon>
    </lineage>
</organism>
<sequence length="51" mass="5131">MLRSTQAPPGLVEIARSTTTVADPSSTTAASPNTVTLPPQSGTSCCREIAG</sequence>
<evidence type="ECO:0000313" key="3">
    <source>
        <dbReference type="Proteomes" id="UP000244855"/>
    </source>
</evidence>
<dbReference type="AlphaFoldDB" id="A0A2V1E782"/>
<accession>A0A2V1E782</accession>
<feature type="region of interest" description="Disordered" evidence="1">
    <location>
        <begin position="18"/>
        <end position="51"/>
    </location>
</feature>
<name>A0A2V1E782_9PLEO</name>
<evidence type="ECO:0000313" key="2">
    <source>
        <dbReference type="EMBL" id="PVI05514.1"/>
    </source>
</evidence>
<feature type="compositionally biased region" description="Polar residues" evidence="1">
    <location>
        <begin position="18"/>
        <end position="44"/>
    </location>
</feature>